<keyword evidence="2" id="KW-1185">Reference proteome</keyword>
<accession>A0A9X9PUZ8</accession>
<proteinExistence type="predicted"/>
<dbReference type="Proteomes" id="UP000269945">
    <property type="component" value="Unassembled WGS sequence"/>
</dbReference>
<comment type="caution">
    <text evidence="1">The sequence shown here is derived from an EMBL/GenBank/DDBJ whole genome shotgun (WGS) entry which is preliminary data.</text>
</comment>
<name>A0A9X9PUZ8_GULGU</name>
<sequence length="41" mass="4637">MEPHAWVERALHLASKVSHVNLGDARENVSQITVDRSLTLR</sequence>
<protein>
    <submittedName>
        <fullName evidence="1">Uncharacterized protein</fullName>
    </submittedName>
</protein>
<dbReference type="EMBL" id="CYRY02002980">
    <property type="protein sequence ID" value="VCW67668.1"/>
    <property type="molecule type" value="Genomic_DNA"/>
</dbReference>
<organism evidence="1 2">
    <name type="scientific">Gulo gulo</name>
    <name type="common">Wolverine</name>
    <name type="synonym">Gluton</name>
    <dbReference type="NCBI Taxonomy" id="48420"/>
    <lineage>
        <taxon>Eukaryota</taxon>
        <taxon>Metazoa</taxon>
        <taxon>Chordata</taxon>
        <taxon>Craniata</taxon>
        <taxon>Vertebrata</taxon>
        <taxon>Euteleostomi</taxon>
        <taxon>Mammalia</taxon>
        <taxon>Eutheria</taxon>
        <taxon>Laurasiatheria</taxon>
        <taxon>Carnivora</taxon>
        <taxon>Caniformia</taxon>
        <taxon>Musteloidea</taxon>
        <taxon>Mustelidae</taxon>
        <taxon>Guloninae</taxon>
        <taxon>Gulo</taxon>
    </lineage>
</organism>
<evidence type="ECO:0000313" key="2">
    <source>
        <dbReference type="Proteomes" id="UP000269945"/>
    </source>
</evidence>
<evidence type="ECO:0000313" key="1">
    <source>
        <dbReference type="EMBL" id="VCW67668.1"/>
    </source>
</evidence>
<reference evidence="1 2" key="1">
    <citation type="submission" date="2018-10" db="EMBL/GenBank/DDBJ databases">
        <authorList>
            <person name="Ekblom R."/>
            <person name="Jareborg N."/>
        </authorList>
    </citation>
    <scope>NUCLEOTIDE SEQUENCE [LARGE SCALE GENOMIC DNA]</scope>
    <source>
        <tissue evidence="1">Muscle</tissue>
    </source>
</reference>
<dbReference type="AlphaFoldDB" id="A0A9X9PUZ8"/>
<gene>
    <name evidence="1" type="ORF">BN2614_LOCUS5</name>
</gene>